<sequence>MHLQRERPLEEKSYPSSKRPFSVPNRLKVRITPVMRLPVLIARPLTALASPRPVSIPEPPKQIHELMTPVELPDPSVQIQLSDSLVPPMKILLPD</sequence>
<proteinExistence type="predicted"/>
<dbReference type="AlphaFoldDB" id="A0A8X6LIN0"/>
<evidence type="ECO:0000313" key="3">
    <source>
        <dbReference type="Proteomes" id="UP000887116"/>
    </source>
</evidence>
<feature type="compositionally biased region" description="Basic and acidic residues" evidence="1">
    <location>
        <begin position="1"/>
        <end position="13"/>
    </location>
</feature>
<gene>
    <name evidence="2" type="ORF">TNCT_154271</name>
</gene>
<comment type="caution">
    <text evidence="2">The sequence shown here is derived from an EMBL/GenBank/DDBJ whole genome shotgun (WGS) entry which is preliminary data.</text>
</comment>
<evidence type="ECO:0000313" key="2">
    <source>
        <dbReference type="EMBL" id="GFR09762.1"/>
    </source>
</evidence>
<reference evidence="2" key="1">
    <citation type="submission" date="2020-07" db="EMBL/GenBank/DDBJ databases">
        <title>Multicomponent nature underlies the extraordinary mechanical properties of spider dragline silk.</title>
        <authorList>
            <person name="Kono N."/>
            <person name="Nakamura H."/>
            <person name="Mori M."/>
            <person name="Yoshida Y."/>
            <person name="Ohtoshi R."/>
            <person name="Malay A.D."/>
            <person name="Moran D.A.P."/>
            <person name="Tomita M."/>
            <person name="Numata K."/>
            <person name="Arakawa K."/>
        </authorList>
    </citation>
    <scope>NUCLEOTIDE SEQUENCE</scope>
</reference>
<feature type="region of interest" description="Disordered" evidence="1">
    <location>
        <begin position="1"/>
        <end position="20"/>
    </location>
</feature>
<organism evidence="2 3">
    <name type="scientific">Trichonephila clavata</name>
    <name type="common">Joro spider</name>
    <name type="synonym">Nephila clavata</name>
    <dbReference type="NCBI Taxonomy" id="2740835"/>
    <lineage>
        <taxon>Eukaryota</taxon>
        <taxon>Metazoa</taxon>
        <taxon>Ecdysozoa</taxon>
        <taxon>Arthropoda</taxon>
        <taxon>Chelicerata</taxon>
        <taxon>Arachnida</taxon>
        <taxon>Araneae</taxon>
        <taxon>Araneomorphae</taxon>
        <taxon>Entelegynae</taxon>
        <taxon>Araneoidea</taxon>
        <taxon>Nephilidae</taxon>
        <taxon>Trichonephila</taxon>
    </lineage>
</organism>
<evidence type="ECO:0000256" key="1">
    <source>
        <dbReference type="SAM" id="MobiDB-lite"/>
    </source>
</evidence>
<name>A0A8X6LIN0_TRICU</name>
<dbReference type="Proteomes" id="UP000887116">
    <property type="component" value="Unassembled WGS sequence"/>
</dbReference>
<dbReference type="EMBL" id="BMAO01006571">
    <property type="protein sequence ID" value="GFR09762.1"/>
    <property type="molecule type" value="Genomic_DNA"/>
</dbReference>
<protein>
    <submittedName>
        <fullName evidence="2">Uncharacterized protein</fullName>
    </submittedName>
</protein>
<keyword evidence="3" id="KW-1185">Reference proteome</keyword>
<accession>A0A8X6LIN0</accession>